<proteinExistence type="predicted"/>
<feature type="domain" description="F-box" evidence="1">
    <location>
        <begin position="67"/>
        <end position="113"/>
    </location>
</feature>
<accession>M3K634</accession>
<dbReference type="AlphaFoldDB" id="M3K634"/>
<dbReference type="SUPFAM" id="SSF81383">
    <property type="entry name" value="F-box domain"/>
    <property type="match status" value="1"/>
</dbReference>
<name>M3K634_CANMX</name>
<evidence type="ECO:0000313" key="2">
    <source>
        <dbReference type="EMBL" id="EMG50264.1"/>
    </source>
</evidence>
<dbReference type="Proteomes" id="UP000011777">
    <property type="component" value="Unassembled WGS sequence"/>
</dbReference>
<dbReference type="SMART" id="SM00256">
    <property type="entry name" value="FBOX"/>
    <property type="match status" value="1"/>
</dbReference>
<dbReference type="InterPro" id="IPR001810">
    <property type="entry name" value="F-box_dom"/>
</dbReference>
<dbReference type="InterPro" id="IPR036047">
    <property type="entry name" value="F-box-like_dom_sf"/>
</dbReference>
<dbReference type="HOGENOM" id="CLU_743932_0_0_1"/>
<dbReference type="EMBL" id="AOGT01000317">
    <property type="protein sequence ID" value="EMG50264.1"/>
    <property type="molecule type" value="Genomic_DNA"/>
</dbReference>
<organism evidence="2 3">
    <name type="scientific">Candida maltosa (strain Xu316)</name>
    <name type="common">Yeast</name>
    <dbReference type="NCBI Taxonomy" id="1245528"/>
    <lineage>
        <taxon>Eukaryota</taxon>
        <taxon>Fungi</taxon>
        <taxon>Dikarya</taxon>
        <taxon>Ascomycota</taxon>
        <taxon>Saccharomycotina</taxon>
        <taxon>Pichiomycetes</taxon>
        <taxon>Debaryomycetaceae</taxon>
        <taxon>Candida/Lodderomyces clade</taxon>
        <taxon>Candida</taxon>
    </lineage>
</organism>
<evidence type="ECO:0000313" key="3">
    <source>
        <dbReference type="Proteomes" id="UP000011777"/>
    </source>
</evidence>
<keyword evidence="3" id="KW-1185">Reference proteome</keyword>
<dbReference type="Gene3D" id="1.20.1280.50">
    <property type="match status" value="1"/>
</dbReference>
<dbReference type="PROSITE" id="PS50181">
    <property type="entry name" value="FBOX"/>
    <property type="match status" value="1"/>
</dbReference>
<dbReference type="Pfam" id="PF12937">
    <property type="entry name" value="F-box-like"/>
    <property type="match status" value="1"/>
</dbReference>
<sequence>MNGFESIDNSQVDDTQSTKVLSLDIPAIDLSKLALFAKSLDTNTEPKQSTATTKYISVRLKLLGPSRLKFTSLPDEIYLKIFKHLKKKDVATMKQVHRNFHNAANIILFYSIVVCAREYDFYSFPPEWLDYTFTKLTGFLQLMRSPNYDESYNKRLIFVGPFYNELDYIIEWKEMWNHVEIYVETYNMANSFVNIALKSAIDGSEKNYMSVNSYTSVMLDEDFFEVLKISGPRVNFRHRGISCSSIILESSRNTHLLEYFDLSKLVSLRVLEISSDFASSLKPYIRKLVNLKELGIVKDRDVDVVLGFKRNSLTKLEVCSSREVFSPGMKKLIYLHCSSLVTLVLHRASGSRIKSKEMPLLVRFLKIEDFKNLREIVYEGGKLLVDRSVKKPKLVYSPY</sequence>
<dbReference type="CDD" id="cd09917">
    <property type="entry name" value="F-box_SF"/>
    <property type="match status" value="1"/>
</dbReference>
<protein>
    <recommendedName>
        <fullName evidence="1">F-box domain-containing protein</fullName>
    </recommendedName>
</protein>
<comment type="caution">
    <text evidence="2">The sequence shown here is derived from an EMBL/GenBank/DDBJ whole genome shotgun (WGS) entry which is preliminary data.</text>
</comment>
<evidence type="ECO:0000259" key="1">
    <source>
        <dbReference type="PROSITE" id="PS50181"/>
    </source>
</evidence>
<reference evidence="2 3" key="1">
    <citation type="submission" date="2013-02" db="EMBL/GenBank/DDBJ databases">
        <title>Genome sequence of Candida maltosa Xu316, a potential industrial strain for xylitol and ethanol production.</title>
        <authorList>
            <person name="Yu J."/>
            <person name="Wang Q."/>
            <person name="Geng X."/>
            <person name="Bao W."/>
            <person name="He P."/>
            <person name="Cai J."/>
        </authorList>
    </citation>
    <scope>NUCLEOTIDE SEQUENCE [LARGE SCALE GENOMIC DNA]</scope>
    <source>
        <strain evidence="3">Xu316</strain>
    </source>
</reference>
<gene>
    <name evidence="2" type="ORF">G210_4701</name>
</gene>